<name>A0A9Q3F4C9_9BASI</name>
<sequence>MDNKRFNLASHWAELEEICQKICPKEIDFKDLMVITKGQNPTRQFRLLEARANRIRDNQANIQAIEDQLTQTGHTQIPSGSQGEGQTSSPAASYNSETNRSVAKSHHSSQSQRFPGGDKDTRAKKRPPSAKGKERQTQ</sequence>
<protein>
    <submittedName>
        <fullName evidence="2">Uncharacterized protein</fullName>
    </submittedName>
</protein>
<evidence type="ECO:0000313" key="3">
    <source>
        <dbReference type="Proteomes" id="UP000765509"/>
    </source>
</evidence>
<keyword evidence="3" id="KW-1185">Reference proteome</keyword>
<dbReference type="Proteomes" id="UP000765509">
    <property type="component" value="Unassembled WGS sequence"/>
</dbReference>
<gene>
    <name evidence="2" type="ORF">O181_070210</name>
</gene>
<accession>A0A9Q3F4C9</accession>
<feature type="compositionally biased region" description="Polar residues" evidence="1">
    <location>
        <begin position="59"/>
        <end position="113"/>
    </location>
</feature>
<proteinExistence type="predicted"/>
<dbReference type="AlphaFoldDB" id="A0A9Q3F4C9"/>
<evidence type="ECO:0000313" key="2">
    <source>
        <dbReference type="EMBL" id="MBW0530495.1"/>
    </source>
</evidence>
<evidence type="ECO:0000256" key="1">
    <source>
        <dbReference type="SAM" id="MobiDB-lite"/>
    </source>
</evidence>
<feature type="region of interest" description="Disordered" evidence="1">
    <location>
        <begin position="59"/>
        <end position="138"/>
    </location>
</feature>
<comment type="caution">
    <text evidence="2">The sequence shown here is derived from an EMBL/GenBank/DDBJ whole genome shotgun (WGS) entry which is preliminary data.</text>
</comment>
<organism evidence="2 3">
    <name type="scientific">Austropuccinia psidii MF-1</name>
    <dbReference type="NCBI Taxonomy" id="1389203"/>
    <lineage>
        <taxon>Eukaryota</taxon>
        <taxon>Fungi</taxon>
        <taxon>Dikarya</taxon>
        <taxon>Basidiomycota</taxon>
        <taxon>Pucciniomycotina</taxon>
        <taxon>Pucciniomycetes</taxon>
        <taxon>Pucciniales</taxon>
        <taxon>Sphaerophragmiaceae</taxon>
        <taxon>Austropuccinia</taxon>
    </lineage>
</organism>
<reference evidence="2" key="1">
    <citation type="submission" date="2021-03" db="EMBL/GenBank/DDBJ databases">
        <title>Draft genome sequence of rust myrtle Austropuccinia psidii MF-1, a brazilian biotype.</title>
        <authorList>
            <person name="Quecine M.C."/>
            <person name="Pachon D.M.R."/>
            <person name="Bonatelli M.L."/>
            <person name="Correr F.H."/>
            <person name="Franceschini L.M."/>
            <person name="Leite T.F."/>
            <person name="Margarido G.R.A."/>
            <person name="Almeida C.A."/>
            <person name="Ferrarezi J.A."/>
            <person name="Labate C.A."/>
        </authorList>
    </citation>
    <scope>NUCLEOTIDE SEQUENCE</scope>
    <source>
        <strain evidence="2">MF-1</strain>
    </source>
</reference>
<dbReference type="EMBL" id="AVOT02036057">
    <property type="protein sequence ID" value="MBW0530495.1"/>
    <property type="molecule type" value="Genomic_DNA"/>
</dbReference>